<keyword evidence="2" id="KW-1003">Cell membrane</keyword>
<dbReference type="AlphaFoldDB" id="A0A9W6LMF6"/>
<keyword evidence="4 6" id="KW-1133">Transmembrane helix</keyword>
<dbReference type="PANTHER" id="PTHR32196:SF18">
    <property type="entry name" value="GALACTOSE_METHYL GALACTOSIDE IMPORT PERMEASE PROTEIN MGLC"/>
    <property type="match status" value="1"/>
</dbReference>
<dbReference type="CDD" id="cd06579">
    <property type="entry name" value="TM_PBP1_transp_AraH_like"/>
    <property type="match status" value="1"/>
</dbReference>
<comment type="subcellular location">
    <subcellularLocation>
        <location evidence="1">Cell membrane</location>
        <topology evidence="1">Multi-pass membrane protein</topology>
    </subcellularLocation>
</comment>
<accession>A0A9W6LMF6</accession>
<sequence>MEISIENKKKKLNAKDIKRWMMDRGIYLVLILLLAVIVAKEPTFLSIRNFKNILTQSSVRIIIALGVAGLIVTQGTDLSAGRQVGLTAVVSATLLQATTNVNKVFPNLGEVPIPIVILAVLGIGALVGIINGIVIAKLHVTPFIATLGTMIIIYGANSLYYDFVGASPIAGFDKRYSSFAQGSLNLGNFELPYLIVYAVIATGFMWILWNKTRFGKNIFAIGGNPEAATVSGVNVTKNLMKVYALSGMFYAFAGFLEAGRIGSATNNLGNMYELDAIAACVVGGVSFSGGVGSVPGVVTGVIIFTVINYGLTYIGVSPYWQFIIKGLIIIIAVALDTLKYLKKK</sequence>
<evidence type="ECO:0000256" key="5">
    <source>
        <dbReference type="ARBA" id="ARBA00023136"/>
    </source>
</evidence>
<dbReference type="EMBL" id="BSDY01000007">
    <property type="protein sequence ID" value="GLI56281.1"/>
    <property type="molecule type" value="Genomic_DNA"/>
</dbReference>
<dbReference type="InterPro" id="IPR001851">
    <property type="entry name" value="ABC_transp_permease"/>
</dbReference>
<dbReference type="PANTHER" id="PTHR32196">
    <property type="entry name" value="ABC TRANSPORTER PERMEASE PROTEIN YPHD-RELATED-RELATED"/>
    <property type="match status" value="1"/>
</dbReference>
<feature type="transmembrane region" description="Helical" evidence="6">
    <location>
        <begin position="319"/>
        <end position="338"/>
    </location>
</feature>
<name>A0A9W6LMF6_9FUSO</name>
<keyword evidence="3 6" id="KW-0812">Transmembrane</keyword>
<dbReference type="GO" id="GO:0022857">
    <property type="term" value="F:transmembrane transporter activity"/>
    <property type="evidence" value="ECO:0007669"/>
    <property type="project" value="InterPro"/>
</dbReference>
<keyword evidence="8" id="KW-1185">Reference proteome</keyword>
<keyword evidence="5 6" id="KW-0472">Membrane</keyword>
<feature type="transmembrane region" description="Helical" evidence="6">
    <location>
        <begin position="113"/>
        <end position="136"/>
    </location>
</feature>
<evidence type="ECO:0000256" key="3">
    <source>
        <dbReference type="ARBA" id="ARBA00022692"/>
    </source>
</evidence>
<feature type="transmembrane region" description="Helical" evidence="6">
    <location>
        <begin position="276"/>
        <end position="307"/>
    </location>
</feature>
<feature type="transmembrane region" description="Helical" evidence="6">
    <location>
        <begin position="191"/>
        <end position="209"/>
    </location>
</feature>
<evidence type="ECO:0000313" key="7">
    <source>
        <dbReference type="EMBL" id="GLI56281.1"/>
    </source>
</evidence>
<protein>
    <submittedName>
        <fullName evidence="7">Galactoside ABC transporter permease MglC</fullName>
    </submittedName>
</protein>
<feature type="transmembrane region" description="Helical" evidence="6">
    <location>
        <begin position="21"/>
        <end position="38"/>
    </location>
</feature>
<dbReference type="GO" id="GO:0005886">
    <property type="term" value="C:plasma membrane"/>
    <property type="evidence" value="ECO:0007669"/>
    <property type="project" value="UniProtKB-SubCell"/>
</dbReference>
<dbReference type="Pfam" id="PF02653">
    <property type="entry name" value="BPD_transp_2"/>
    <property type="match status" value="1"/>
</dbReference>
<organism evidence="7 8">
    <name type="scientific">Propionigenium maris DSM 9537</name>
    <dbReference type="NCBI Taxonomy" id="1123000"/>
    <lineage>
        <taxon>Bacteria</taxon>
        <taxon>Fusobacteriati</taxon>
        <taxon>Fusobacteriota</taxon>
        <taxon>Fusobacteriia</taxon>
        <taxon>Fusobacteriales</taxon>
        <taxon>Fusobacteriaceae</taxon>
        <taxon>Propionigenium</taxon>
    </lineage>
</organism>
<feature type="transmembrane region" description="Helical" evidence="6">
    <location>
        <begin position="143"/>
        <end position="161"/>
    </location>
</feature>
<evidence type="ECO:0000256" key="4">
    <source>
        <dbReference type="ARBA" id="ARBA00022989"/>
    </source>
</evidence>
<evidence type="ECO:0000256" key="1">
    <source>
        <dbReference type="ARBA" id="ARBA00004651"/>
    </source>
</evidence>
<dbReference type="NCBIfam" id="NF007014">
    <property type="entry name" value="PRK09478.1"/>
    <property type="match status" value="1"/>
</dbReference>
<proteinExistence type="predicted"/>
<evidence type="ECO:0000256" key="6">
    <source>
        <dbReference type="SAM" id="Phobius"/>
    </source>
</evidence>
<dbReference type="Proteomes" id="UP001144471">
    <property type="component" value="Unassembled WGS sequence"/>
</dbReference>
<comment type="caution">
    <text evidence="7">The sequence shown here is derived from an EMBL/GenBank/DDBJ whole genome shotgun (WGS) entry which is preliminary data.</text>
</comment>
<evidence type="ECO:0000313" key="8">
    <source>
        <dbReference type="Proteomes" id="UP001144471"/>
    </source>
</evidence>
<reference evidence="7" key="1">
    <citation type="submission" date="2022-12" db="EMBL/GenBank/DDBJ databases">
        <title>Reference genome sequencing for broad-spectrum identification of bacterial and archaeal isolates by mass spectrometry.</title>
        <authorList>
            <person name="Sekiguchi Y."/>
            <person name="Tourlousse D.M."/>
        </authorList>
    </citation>
    <scope>NUCLEOTIDE SEQUENCE</scope>
    <source>
        <strain evidence="7">10succ1</strain>
    </source>
</reference>
<gene>
    <name evidence="7" type="primary">mglC</name>
    <name evidence="7" type="ORF">PM10SUCC1_17950</name>
</gene>
<evidence type="ECO:0000256" key="2">
    <source>
        <dbReference type="ARBA" id="ARBA00022475"/>
    </source>
</evidence>